<dbReference type="AlphaFoldDB" id="A0AAU7QQB1"/>
<feature type="region of interest" description="Disordered" evidence="2">
    <location>
        <begin position="145"/>
        <end position="165"/>
    </location>
</feature>
<evidence type="ECO:0000313" key="3">
    <source>
        <dbReference type="EMBL" id="XBS90783.1"/>
    </source>
</evidence>
<comment type="similarity">
    <text evidence="1">Belongs to the PspA/Vipp/IM30 family.</text>
</comment>
<dbReference type="RefSeq" id="WP_350016740.1">
    <property type="nucleotide sequence ID" value="NZ_CP157948.1"/>
</dbReference>
<dbReference type="InterPro" id="IPR007157">
    <property type="entry name" value="PspA_VIPP1"/>
</dbReference>
<sequence>MTDSLQDRVVRLISGSAHALLDRVEGLAPEATLNQVLREIEQVLGEVRVELGRIEAAKHQLATRMGKLTGEHEELAARAELAVQQQRDDLAAACLERQTLIEDQLPVLQQNLETQRERAAECEGYLRALMARKQERETILREFLASRRPENAPGQAPDHGGRENRAARAENAFDRIMARETGVVGFAAAQGDAMKLKEIADMQRKQRIDERLAALKIQLGEDR</sequence>
<evidence type="ECO:0000256" key="1">
    <source>
        <dbReference type="ARBA" id="ARBA00043985"/>
    </source>
</evidence>
<accession>A0AAU7QQB1</accession>
<dbReference type="PANTHER" id="PTHR31088:SF6">
    <property type="entry name" value="PHAGE SHOCK PROTEIN A"/>
    <property type="match status" value="1"/>
</dbReference>
<gene>
    <name evidence="3" type="ORF">ABNK63_03840</name>
</gene>
<evidence type="ECO:0000256" key="2">
    <source>
        <dbReference type="SAM" id="MobiDB-lite"/>
    </source>
</evidence>
<dbReference type="EMBL" id="CP157948">
    <property type="protein sequence ID" value="XBS90783.1"/>
    <property type="molecule type" value="Genomic_DNA"/>
</dbReference>
<dbReference type="PANTHER" id="PTHR31088">
    <property type="entry name" value="MEMBRANE-ASSOCIATED PROTEIN VIPP1, CHLOROPLASTIC"/>
    <property type="match status" value="1"/>
</dbReference>
<dbReference type="GO" id="GO:0005829">
    <property type="term" value="C:cytosol"/>
    <property type="evidence" value="ECO:0007669"/>
    <property type="project" value="TreeGrafter"/>
</dbReference>
<proteinExistence type="inferred from homology"/>
<dbReference type="Pfam" id="PF04012">
    <property type="entry name" value="PspA_IM30"/>
    <property type="match status" value="1"/>
</dbReference>
<protein>
    <submittedName>
        <fullName evidence="3">PspA/IM30 family protein</fullName>
    </submittedName>
</protein>
<organism evidence="3">
    <name type="scientific">Rhodanobacter sp. IGA1.0</name>
    <dbReference type="NCBI Taxonomy" id="3158582"/>
    <lineage>
        <taxon>Bacteria</taxon>
        <taxon>Pseudomonadati</taxon>
        <taxon>Pseudomonadota</taxon>
        <taxon>Gammaproteobacteria</taxon>
        <taxon>Lysobacterales</taxon>
        <taxon>Rhodanobacteraceae</taxon>
        <taxon>Rhodanobacter</taxon>
    </lineage>
</organism>
<reference evidence="3" key="1">
    <citation type="submission" date="2024-06" db="EMBL/GenBank/DDBJ databases">
        <authorList>
            <person name="Sun Y."/>
        </authorList>
    </citation>
    <scope>NUCLEOTIDE SEQUENCE</scope>
    <source>
        <strain evidence="3">IGA1.0</strain>
    </source>
</reference>
<dbReference type="GO" id="GO:0009271">
    <property type="term" value="P:phage shock"/>
    <property type="evidence" value="ECO:0007669"/>
    <property type="project" value="TreeGrafter"/>
</dbReference>
<name>A0AAU7QQB1_9GAMM</name>